<keyword evidence="10" id="KW-1185">Reference proteome</keyword>
<sequence length="306" mass="35254">MAPIELKELKVQLLDLLDKGFIRPSSSPWDAPVLFVKKKDGSLRLCIDYRQLNKVIAYASRQLRKHEVNYPTHDLEMAAVIFALKIWRHYLYGEKSEIYTDHKSLQYIQKQKELNLRQRRWIELLKDYDCQILYHPGKANVVADALSRKSMGSLHHVSIQKKELVQDLNGLFNAGLHLEVSDSQALLAQFQVKSNLMNEIKTVQGSDPELAKLRIAVQDGKVTEFNMVDGVLRCGDRLCIMHEAHYAPYSVHPGTTKMYHDVKGIYWWPGMKKDVAQFVSTCLTCQQVKFEHQKPTGLLQELPLPE</sequence>
<accession>A0AAV8U0B9</accession>
<dbReference type="EMBL" id="JAIWQS010000002">
    <property type="protein sequence ID" value="KAJ8771584.1"/>
    <property type="molecule type" value="Genomic_DNA"/>
</dbReference>
<name>A0AAV8U0B9_9ROSI</name>
<dbReference type="Gene3D" id="3.10.10.10">
    <property type="entry name" value="HIV Type 1 Reverse Transcriptase, subunit A, domain 1"/>
    <property type="match status" value="1"/>
</dbReference>
<evidence type="ECO:0000256" key="1">
    <source>
        <dbReference type="ARBA" id="ARBA00022679"/>
    </source>
</evidence>
<dbReference type="PANTHER" id="PTHR37984">
    <property type="entry name" value="PROTEIN CBG26694"/>
    <property type="match status" value="1"/>
</dbReference>
<comment type="caution">
    <text evidence="9">The sequence shown here is derived from an EMBL/GenBank/DDBJ whole genome shotgun (WGS) entry which is preliminary data.</text>
</comment>
<organism evidence="9 10">
    <name type="scientific">Erythroxylum novogranatense</name>
    <dbReference type="NCBI Taxonomy" id="1862640"/>
    <lineage>
        <taxon>Eukaryota</taxon>
        <taxon>Viridiplantae</taxon>
        <taxon>Streptophyta</taxon>
        <taxon>Embryophyta</taxon>
        <taxon>Tracheophyta</taxon>
        <taxon>Spermatophyta</taxon>
        <taxon>Magnoliopsida</taxon>
        <taxon>eudicotyledons</taxon>
        <taxon>Gunneridae</taxon>
        <taxon>Pentapetalae</taxon>
        <taxon>rosids</taxon>
        <taxon>fabids</taxon>
        <taxon>Malpighiales</taxon>
        <taxon>Erythroxylaceae</taxon>
        <taxon>Erythroxylum</taxon>
    </lineage>
</organism>
<dbReference type="SUPFAM" id="SSF56672">
    <property type="entry name" value="DNA/RNA polymerases"/>
    <property type="match status" value="1"/>
</dbReference>
<feature type="domain" description="Reverse transcriptase RNase H-like" evidence="7">
    <location>
        <begin position="53"/>
        <end position="128"/>
    </location>
</feature>
<evidence type="ECO:0000313" key="10">
    <source>
        <dbReference type="Proteomes" id="UP001159364"/>
    </source>
</evidence>
<evidence type="ECO:0000256" key="6">
    <source>
        <dbReference type="ARBA" id="ARBA00022918"/>
    </source>
</evidence>
<evidence type="ECO:0000256" key="5">
    <source>
        <dbReference type="ARBA" id="ARBA00022801"/>
    </source>
</evidence>
<dbReference type="InterPro" id="IPR043502">
    <property type="entry name" value="DNA/RNA_pol_sf"/>
</dbReference>
<dbReference type="Gene3D" id="1.10.340.70">
    <property type="match status" value="1"/>
</dbReference>
<dbReference type="InterPro" id="IPR041588">
    <property type="entry name" value="Integrase_H2C2"/>
</dbReference>
<dbReference type="PANTHER" id="PTHR37984:SF5">
    <property type="entry name" value="PROTEIN NYNRIN-LIKE"/>
    <property type="match status" value="1"/>
</dbReference>
<keyword evidence="3" id="KW-0540">Nuclease</keyword>
<dbReference type="Pfam" id="PF17921">
    <property type="entry name" value="Integrase_H2C2"/>
    <property type="match status" value="1"/>
</dbReference>
<dbReference type="Proteomes" id="UP001159364">
    <property type="component" value="Linkage Group LG02"/>
</dbReference>
<evidence type="ECO:0000256" key="3">
    <source>
        <dbReference type="ARBA" id="ARBA00022722"/>
    </source>
</evidence>
<dbReference type="AlphaFoldDB" id="A0AAV8U0B9"/>
<dbReference type="GO" id="GO:0016787">
    <property type="term" value="F:hydrolase activity"/>
    <property type="evidence" value="ECO:0007669"/>
    <property type="project" value="UniProtKB-KW"/>
</dbReference>
<dbReference type="CDD" id="cd09274">
    <property type="entry name" value="RNase_HI_RT_Ty3"/>
    <property type="match status" value="1"/>
</dbReference>
<dbReference type="InterPro" id="IPR050951">
    <property type="entry name" value="Retrovirus_Pol_polyprotein"/>
</dbReference>
<keyword evidence="1" id="KW-0808">Transferase</keyword>
<dbReference type="GO" id="GO:0004519">
    <property type="term" value="F:endonuclease activity"/>
    <property type="evidence" value="ECO:0007669"/>
    <property type="project" value="UniProtKB-KW"/>
</dbReference>
<evidence type="ECO:0000256" key="4">
    <source>
        <dbReference type="ARBA" id="ARBA00022759"/>
    </source>
</evidence>
<dbReference type="InterPro" id="IPR041373">
    <property type="entry name" value="RT_RNaseH"/>
</dbReference>
<gene>
    <name evidence="9" type="ORF">K2173_026761</name>
</gene>
<feature type="domain" description="Integrase zinc-binding" evidence="8">
    <location>
        <begin position="240"/>
        <end position="289"/>
    </location>
</feature>
<dbReference type="Pfam" id="PF17917">
    <property type="entry name" value="RT_RNaseH"/>
    <property type="match status" value="1"/>
</dbReference>
<evidence type="ECO:0008006" key="11">
    <source>
        <dbReference type="Google" id="ProtNLM"/>
    </source>
</evidence>
<protein>
    <recommendedName>
        <fullName evidence="11">Polyprotein</fullName>
    </recommendedName>
</protein>
<reference evidence="9 10" key="1">
    <citation type="submission" date="2021-09" db="EMBL/GenBank/DDBJ databases">
        <title>Genomic insights and catalytic innovation underlie evolution of tropane alkaloids biosynthesis.</title>
        <authorList>
            <person name="Wang Y.-J."/>
            <person name="Tian T."/>
            <person name="Huang J.-P."/>
            <person name="Huang S.-X."/>
        </authorList>
    </citation>
    <scope>NUCLEOTIDE SEQUENCE [LARGE SCALE GENOMIC DNA]</scope>
    <source>
        <strain evidence="9">KIB-2018</strain>
        <tissue evidence="9">Leaf</tissue>
    </source>
</reference>
<evidence type="ECO:0000256" key="2">
    <source>
        <dbReference type="ARBA" id="ARBA00022695"/>
    </source>
</evidence>
<keyword evidence="6" id="KW-0695">RNA-directed DNA polymerase</keyword>
<keyword evidence="2" id="KW-0548">Nucleotidyltransferase</keyword>
<dbReference type="GO" id="GO:0003964">
    <property type="term" value="F:RNA-directed DNA polymerase activity"/>
    <property type="evidence" value="ECO:0007669"/>
    <property type="project" value="UniProtKB-KW"/>
</dbReference>
<keyword evidence="5" id="KW-0378">Hydrolase</keyword>
<evidence type="ECO:0000313" key="9">
    <source>
        <dbReference type="EMBL" id="KAJ8771584.1"/>
    </source>
</evidence>
<evidence type="ECO:0000259" key="7">
    <source>
        <dbReference type="Pfam" id="PF17917"/>
    </source>
</evidence>
<proteinExistence type="predicted"/>
<evidence type="ECO:0000259" key="8">
    <source>
        <dbReference type="Pfam" id="PF17921"/>
    </source>
</evidence>
<keyword evidence="4" id="KW-0255">Endonuclease</keyword>